<reference evidence="1 2" key="1">
    <citation type="submission" date="2023-04" db="EMBL/GenBank/DDBJ databases">
        <title>Genome sequence of Halobacillus naozhouensis KACC 21980.</title>
        <authorList>
            <person name="Kim S."/>
            <person name="Heo J."/>
            <person name="Kwon S.-W."/>
        </authorList>
    </citation>
    <scope>NUCLEOTIDE SEQUENCE [LARGE SCALE GENOMIC DNA]</scope>
    <source>
        <strain evidence="1 2">KCTC 13234</strain>
    </source>
</reference>
<sequence length="48" mass="5649">MIPNRMETMMEATFKVIKIKFTEDNISGRKTNSNWPYFIMSTGTIKFV</sequence>
<organism evidence="1 2">
    <name type="scientific">Halobacillus naozhouensis</name>
    <dbReference type="NCBI Taxonomy" id="554880"/>
    <lineage>
        <taxon>Bacteria</taxon>
        <taxon>Bacillati</taxon>
        <taxon>Bacillota</taxon>
        <taxon>Bacilli</taxon>
        <taxon>Bacillales</taxon>
        <taxon>Bacillaceae</taxon>
        <taxon>Halobacillus</taxon>
    </lineage>
</organism>
<dbReference type="Proteomes" id="UP001221597">
    <property type="component" value="Chromosome"/>
</dbReference>
<name>A0ABY8IY18_9BACI</name>
<proteinExistence type="predicted"/>
<dbReference type="EMBL" id="CP121671">
    <property type="protein sequence ID" value="WFT74194.1"/>
    <property type="molecule type" value="Genomic_DNA"/>
</dbReference>
<keyword evidence="2" id="KW-1185">Reference proteome</keyword>
<gene>
    <name evidence="1" type="ORF">P9989_17790</name>
</gene>
<evidence type="ECO:0000313" key="1">
    <source>
        <dbReference type="EMBL" id="WFT74194.1"/>
    </source>
</evidence>
<protein>
    <submittedName>
        <fullName evidence="1">Uncharacterized protein</fullName>
    </submittedName>
</protein>
<accession>A0ABY8IY18</accession>
<evidence type="ECO:0000313" key="2">
    <source>
        <dbReference type="Proteomes" id="UP001221597"/>
    </source>
</evidence>
<dbReference type="RefSeq" id="WP_283076194.1">
    <property type="nucleotide sequence ID" value="NZ_CP121671.1"/>
</dbReference>